<organism evidence="6">
    <name type="scientific">Neodiprion lecontei</name>
    <name type="common">Redheaded pine sawfly</name>
    <dbReference type="NCBI Taxonomy" id="441921"/>
    <lineage>
        <taxon>Eukaryota</taxon>
        <taxon>Metazoa</taxon>
        <taxon>Ecdysozoa</taxon>
        <taxon>Arthropoda</taxon>
        <taxon>Hexapoda</taxon>
        <taxon>Insecta</taxon>
        <taxon>Pterygota</taxon>
        <taxon>Neoptera</taxon>
        <taxon>Endopterygota</taxon>
        <taxon>Hymenoptera</taxon>
        <taxon>Tenthredinoidea</taxon>
        <taxon>Diprionidae</taxon>
        <taxon>Diprioninae</taxon>
        <taxon>Neodiprion</taxon>
    </lineage>
</organism>
<keyword evidence="3" id="KW-0732">Signal</keyword>
<feature type="signal peptide" evidence="3">
    <location>
        <begin position="1"/>
        <end position="21"/>
    </location>
</feature>
<accession>A0A6J0BZ92</accession>
<dbReference type="GeneID" id="107224068"/>
<feature type="domain" description="Peptidase A1" evidence="4">
    <location>
        <begin position="70"/>
        <end position="391"/>
    </location>
</feature>
<dbReference type="OrthoDB" id="771136at2759"/>
<proteinExistence type="inferred from homology"/>
<feature type="disulfide bond" evidence="2">
    <location>
        <begin position="101"/>
        <end position="108"/>
    </location>
</feature>
<evidence type="ECO:0000313" key="5">
    <source>
        <dbReference type="Proteomes" id="UP000829291"/>
    </source>
</evidence>
<dbReference type="Gene3D" id="2.60.40.1960">
    <property type="match status" value="1"/>
</dbReference>
<comment type="similarity">
    <text evidence="1">Belongs to the peptidase A1 family.</text>
</comment>
<dbReference type="Gene3D" id="2.40.70.10">
    <property type="entry name" value="Acid Proteases"/>
    <property type="match status" value="2"/>
</dbReference>
<gene>
    <name evidence="6" type="primary">LOC107224068</name>
</gene>
<dbReference type="Pfam" id="PF00026">
    <property type="entry name" value="Asp"/>
    <property type="match status" value="1"/>
</dbReference>
<dbReference type="InterPro" id="IPR033121">
    <property type="entry name" value="PEPTIDASE_A1"/>
</dbReference>
<dbReference type="InterPro" id="IPR001461">
    <property type="entry name" value="Aspartic_peptidase_A1"/>
</dbReference>
<dbReference type="PANTHER" id="PTHR47966:SF51">
    <property type="entry name" value="BETA-SITE APP-CLEAVING ENZYME, ISOFORM A-RELATED"/>
    <property type="match status" value="1"/>
</dbReference>
<dbReference type="GO" id="GO:0006508">
    <property type="term" value="P:proteolysis"/>
    <property type="evidence" value="ECO:0007669"/>
    <property type="project" value="UniProtKB-KW"/>
</dbReference>
<evidence type="ECO:0000256" key="1">
    <source>
        <dbReference type="ARBA" id="ARBA00007447"/>
    </source>
</evidence>
<evidence type="ECO:0000256" key="2">
    <source>
        <dbReference type="PIRSR" id="PIRSR601461-2"/>
    </source>
</evidence>
<feature type="chain" id="PRO_5046411001" evidence="3">
    <location>
        <begin position="22"/>
        <end position="395"/>
    </location>
</feature>
<dbReference type="InterPro" id="IPR021109">
    <property type="entry name" value="Peptidase_aspartic_dom_sf"/>
</dbReference>
<protein>
    <submittedName>
        <fullName evidence="6">Cathepsin D</fullName>
    </submittedName>
</protein>
<keyword evidence="2" id="KW-1015">Disulfide bond</keyword>
<sequence length="395" mass="45036">MARNICFCAAITAVLISLCIAATLDIPIYRQHLIVGDETRGKSIKASETKPNPVWHNDTIPLQKFMDAEYFGIIRIGSPAKNFKMVFNTMWGDTWIPSAHCGLFEIACMTHTRYDSSRSSSYQEDGTIFSTGDTANDLQGFVSRDKFRLDHLTIENQSFIEMTHIPWIPYGLSKADGIIGLGFPDLRHIKAPSFFTNMLKQKLINKPMFSFYFNRDATTERAGRLVLGAPDRKHVNESTLVTVPVIGKLYWKIKMDRMVIDVRDKSHPFCKDGCEALLDSSTNTIVGPRDEIQLINDLLGARSFVPAIFKMDRYMVNCREFAKLPPINFVIAEKTFTINSKYYVQHLTYESLEICLSPFVPSDEKFWQLGGAFLMEFYTEYNFDHGQVTIGKTKF</sequence>
<dbReference type="KEGG" id="nlo:107224068"/>
<dbReference type="AlphaFoldDB" id="A0A6J0BZ92"/>
<dbReference type="PRINTS" id="PR00792">
    <property type="entry name" value="PEPSIN"/>
</dbReference>
<dbReference type="Proteomes" id="UP000829291">
    <property type="component" value="Chromosome 5"/>
</dbReference>
<dbReference type="PANTHER" id="PTHR47966">
    <property type="entry name" value="BETA-SITE APP-CLEAVING ENZYME, ISOFORM A-RELATED"/>
    <property type="match status" value="1"/>
</dbReference>
<dbReference type="RefSeq" id="XP_015519468.2">
    <property type="nucleotide sequence ID" value="XM_015663982.2"/>
</dbReference>
<evidence type="ECO:0000259" key="4">
    <source>
        <dbReference type="PROSITE" id="PS51767"/>
    </source>
</evidence>
<dbReference type="GO" id="GO:0005764">
    <property type="term" value="C:lysosome"/>
    <property type="evidence" value="ECO:0007669"/>
    <property type="project" value="TreeGrafter"/>
</dbReference>
<dbReference type="GO" id="GO:0004190">
    <property type="term" value="F:aspartic-type endopeptidase activity"/>
    <property type="evidence" value="ECO:0007669"/>
    <property type="project" value="UniProtKB-KW"/>
</dbReference>
<name>A0A6J0BZ92_NEOLC</name>
<dbReference type="PROSITE" id="PS51767">
    <property type="entry name" value="PEPTIDASE_A1"/>
    <property type="match status" value="1"/>
</dbReference>
<evidence type="ECO:0000256" key="3">
    <source>
        <dbReference type="SAM" id="SignalP"/>
    </source>
</evidence>
<reference evidence="6" key="1">
    <citation type="submission" date="2025-08" db="UniProtKB">
        <authorList>
            <consortium name="RefSeq"/>
        </authorList>
    </citation>
    <scope>IDENTIFICATION</scope>
    <source>
        <tissue evidence="6">Thorax and Abdomen</tissue>
    </source>
</reference>
<dbReference type="InParanoid" id="A0A6J0BZ92"/>
<dbReference type="SUPFAM" id="SSF50630">
    <property type="entry name" value="Acid proteases"/>
    <property type="match status" value="1"/>
</dbReference>
<evidence type="ECO:0000313" key="6">
    <source>
        <dbReference type="RefSeq" id="XP_015519468.2"/>
    </source>
</evidence>
<keyword evidence="5" id="KW-1185">Reference proteome</keyword>